<accession>A0A8J8NF51</accession>
<sequence length="80" mass="8702">MQPIGLLVPHKVSEHALSHFRVELLQVALGVEVLLGLREGVEVGWGLFLGNAKGTQEAREVVLLVGICPCHYQCGVIFAR</sequence>
<evidence type="ECO:0000313" key="1">
    <source>
        <dbReference type="EMBL" id="TNV73210.1"/>
    </source>
</evidence>
<name>A0A8J8NF51_HALGN</name>
<comment type="caution">
    <text evidence="1">The sequence shown here is derived from an EMBL/GenBank/DDBJ whole genome shotgun (WGS) entry which is preliminary data.</text>
</comment>
<protein>
    <submittedName>
        <fullName evidence="1">Uncharacterized protein</fullName>
    </submittedName>
</protein>
<dbReference type="AlphaFoldDB" id="A0A8J8NF51"/>
<gene>
    <name evidence="1" type="ORF">FGO68_gene2373</name>
</gene>
<reference evidence="1" key="1">
    <citation type="submission" date="2019-06" db="EMBL/GenBank/DDBJ databases">
        <authorList>
            <person name="Zheng W."/>
        </authorList>
    </citation>
    <scope>NUCLEOTIDE SEQUENCE</scope>
    <source>
        <strain evidence="1">QDHG01</strain>
    </source>
</reference>
<dbReference type="EMBL" id="RRYP01019531">
    <property type="protein sequence ID" value="TNV73210.1"/>
    <property type="molecule type" value="Genomic_DNA"/>
</dbReference>
<proteinExistence type="predicted"/>
<evidence type="ECO:0000313" key="2">
    <source>
        <dbReference type="Proteomes" id="UP000785679"/>
    </source>
</evidence>
<organism evidence="1 2">
    <name type="scientific">Halteria grandinella</name>
    <dbReference type="NCBI Taxonomy" id="5974"/>
    <lineage>
        <taxon>Eukaryota</taxon>
        <taxon>Sar</taxon>
        <taxon>Alveolata</taxon>
        <taxon>Ciliophora</taxon>
        <taxon>Intramacronucleata</taxon>
        <taxon>Spirotrichea</taxon>
        <taxon>Stichotrichia</taxon>
        <taxon>Sporadotrichida</taxon>
        <taxon>Halteriidae</taxon>
        <taxon>Halteria</taxon>
    </lineage>
</organism>
<dbReference type="Proteomes" id="UP000785679">
    <property type="component" value="Unassembled WGS sequence"/>
</dbReference>
<keyword evidence="2" id="KW-1185">Reference proteome</keyword>